<evidence type="ECO:0000313" key="1">
    <source>
        <dbReference type="EMBL" id="ETJ44705.1"/>
    </source>
</evidence>
<dbReference type="AlphaFoldDB" id="W1YSH8"/>
<dbReference type="EMBL" id="AZMM01001299">
    <property type="protein sequence ID" value="ETJ44705.1"/>
    <property type="molecule type" value="Genomic_DNA"/>
</dbReference>
<reference evidence="1" key="1">
    <citation type="submission" date="2013-12" db="EMBL/GenBank/DDBJ databases">
        <title>A Varibaculum cambriense genome reconstructed from a premature infant gut community with otherwise low bacterial novelty that shifts toward anaerobic metabolism during the third week of life.</title>
        <authorList>
            <person name="Brown C.T."/>
            <person name="Sharon I."/>
            <person name="Thomas B.C."/>
            <person name="Castelle C.J."/>
            <person name="Morowitz M.J."/>
            <person name="Banfield J.F."/>
        </authorList>
    </citation>
    <scope>NUCLEOTIDE SEQUENCE</scope>
</reference>
<sequence>LIGPNWAKGWVIEDCDIHDAKCSAVSLGKENSSGHNWATERLDKPGYQYQLEAVYSAFHIGWSKDLIGS</sequence>
<protein>
    <submittedName>
        <fullName evidence="1">ABC superfamily ATP binding cassette transporter, outer membrane protein</fullName>
    </submittedName>
</protein>
<comment type="caution">
    <text evidence="1">The sequence shown here is derived from an EMBL/GenBank/DDBJ whole genome shotgun (WGS) entry which is preliminary data.</text>
</comment>
<dbReference type="Gene3D" id="2.160.20.10">
    <property type="entry name" value="Single-stranded right-handed beta-helix, Pectin lyase-like"/>
    <property type="match status" value="1"/>
</dbReference>
<proteinExistence type="predicted"/>
<gene>
    <name evidence="1" type="ORF">Q604_UNBC01299G0001</name>
</gene>
<name>W1YSH8_9ZZZZ</name>
<accession>W1YSH8</accession>
<dbReference type="InterPro" id="IPR012334">
    <property type="entry name" value="Pectin_lyas_fold"/>
</dbReference>
<feature type="non-terminal residue" evidence="1">
    <location>
        <position position="1"/>
    </location>
</feature>
<feature type="non-terminal residue" evidence="1">
    <location>
        <position position="69"/>
    </location>
</feature>
<organism evidence="1">
    <name type="scientific">human gut metagenome</name>
    <dbReference type="NCBI Taxonomy" id="408170"/>
    <lineage>
        <taxon>unclassified sequences</taxon>
        <taxon>metagenomes</taxon>
        <taxon>organismal metagenomes</taxon>
    </lineage>
</organism>